<sequence>LGTREPGNKTVIYYRSTTNRWIRIKHCRILHHTFLVPNRDHDHKQFVPQFFNSLSRLLRETMIITYLTAAHSEIRHSLTDCYLALGSLGQKPRA</sequence>
<protein>
    <submittedName>
        <fullName evidence="1">Uncharacterized protein</fullName>
    </submittedName>
</protein>
<feature type="non-terminal residue" evidence="1">
    <location>
        <position position="1"/>
    </location>
</feature>
<organism evidence="1 2">
    <name type="scientific">Paralvinella palmiformis</name>
    <dbReference type="NCBI Taxonomy" id="53620"/>
    <lineage>
        <taxon>Eukaryota</taxon>
        <taxon>Metazoa</taxon>
        <taxon>Spiralia</taxon>
        <taxon>Lophotrochozoa</taxon>
        <taxon>Annelida</taxon>
        <taxon>Polychaeta</taxon>
        <taxon>Sedentaria</taxon>
        <taxon>Canalipalpata</taxon>
        <taxon>Terebellida</taxon>
        <taxon>Terebelliformia</taxon>
        <taxon>Alvinellidae</taxon>
        <taxon>Paralvinella</taxon>
    </lineage>
</organism>
<name>A0AAD9JNF8_9ANNE</name>
<accession>A0AAD9JNF8</accession>
<evidence type="ECO:0000313" key="2">
    <source>
        <dbReference type="Proteomes" id="UP001208570"/>
    </source>
</evidence>
<dbReference type="EMBL" id="JAODUP010000216">
    <property type="protein sequence ID" value="KAK2156331.1"/>
    <property type="molecule type" value="Genomic_DNA"/>
</dbReference>
<comment type="caution">
    <text evidence="1">The sequence shown here is derived from an EMBL/GenBank/DDBJ whole genome shotgun (WGS) entry which is preliminary data.</text>
</comment>
<dbReference type="AlphaFoldDB" id="A0AAD9JNF8"/>
<keyword evidence="2" id="KW-1185">Reference proteome</keyword>
<dbReference type="Proteomes" id="UP001208570">
    <property type="component" value="Unassembled WGS sequence"/>
</dbReference>
<proteinExistence type="predicted"/>
<evidence type="ECO:0000313" key="1">
    <source>
        <dbReference type="EMBL" id="KAK2156331.1"/>
    </source>
</evidence>
<gene>
    <name evidence="1" type="ORF">LSH36_216g06003</name>
</gene>
<reference evidence="1" key="1">
    <citation type="journal article" date="2023" name="Mol. Biol. Evol.">
        <title>Third-Generation Sequencing Reveals the Adaptive Role of the Epigenome in Three Deep-Sea Polychaetes.</title>
        <authorList>
            <person name="Perez M."/>
            <person name="Aroh O."/>
            <person name="Sun Y."/>
            <person name="Lan Y."/>
            <person name="Juniper S.K."/>
            <person name="Young C.R."/>
            <person name="Angers B."/>
            <person name="Qian P.Y."/>
        </authorList>
    </citation>
    <scope>NUCLEOTIDE SEQUENCE</scope>
    <source>
        <strain evidence="1">P08H-3</strain>
    </source>
</reference>